<dbReference type="RefSeq" id="WP_344987961.1">
    <property type="nucleotide sequence ID" value="NZ_BAABCD010000002.1"/>
</dbReference>
<reference evidence="2" key="1">
    <citation type="journal article" date="2019" name="Int. J. Syst. Evol. Microbiol.">
        <title>The Global Catalogue of Microorganisms (GCM) 10K type strain sequencing project: providing services to taxonomists for standard genome sequencing and annotation.</title>
        <authorList>
            <consortium name="The Broad Institute Genomics Platform"/>
            <consortium name="The Broad Institute Genome Sequencing Center for Infectious Disease"/>
            <person name="Wu L."/>
            <person name="Ma J."/>
        </authorList>
    </citation>
    <scope>NUCLEOTIDE SEQUENCE [LARGE SCALE GENOMIC DNA]</scope>
    <source>
        <strain evidence="2">JCM 11882</strain>
    </source>
</reference>
<evidence type="ECO:0000313" key="1">
    <source>
        <dbReference type="EMBL" id="MFC4754138.1"/>
    </source>
</evidence>
<dbReference type="EMBL" id="JBHSHP010000012">
    <property type="protein sequence ID" value="MFC4754138.1"/>
    <property type="molecule type" value="Genomic_DNA"/>
</dbReference>
<sequence>MKTGTRMYSQACEGEVMVIKGVDVELACGGVPMSDAAGDSGSGVADGFDGGTVLGKRYQDEESGLQVLCVKPGSGSLSVDGRILPEMVAKQLPSSD</sequence>
<protein>
    <submittedName>
        <fullName evidence="1">Uncharacterized protein</fullName>
    </submittedName>
</protein>
<dbReference type="Proteomes" id="UP001595836">
    <property type="component" value="Unassembled WGS sequence"/>
</dbReference>
<accession>A0ABV9PRM8</accession>
<evidence type="ECO:0000313" key="2">
    <source>
        <dbReference type="Proteomes" id="UP001595836"/>
    </source>
</evidence>
<organism evidence="1 2">
    <name type="scientific">Dietzia aurantiaca</name>
    <dbReference type="NCBI Taxonomy" id="983873"/>
    <lineage>
        <taxon>Bacteria</taxon>
        <taxon>Bacillati</taxon>
        <taxon>Actinomycetota</taxon>
        <taxon>Actinomycetes</taxon>
        <taxon>Mycobacteriales</taxon>
        <taxon>Dietziaceae</taxon>
        <taxon>Dietzia</taxon>
    </lineage>
</organism>
<gene>
    <name evidence="1" type="ORF">ACFO7U_04995</name>
</gene>
<proteinExistence type="predicted"/>
<name>A0ABV9PRM8_9ACTN</name>
<keyword evidence="2" id="KW-1185">Reference proteome</keyword>
<comment type="caution">
    <text evidence="1">The sequence shown here is derived from an EMBL/GenBank/DDBJ whole genome shotgun (WGS) entry which is preliminary data.</text>
</comment>